<dbReference type="EMBL" id="JBHTKK010000025">
    <property type="protein sequence ID" value="MFD1067662.1"/>
    <property type="molecule type" value="Genomic_DNA"/>
</dbReference>
<dbReference type="InterPro" id="IPR002347">
    <property type="entry name" value="SDR_fam"/>
</dbReference>
<dbReference type="Gene3D" id="3.40.50.720">
    <property type="entry name" value="NAD(P)-binding Rossmann-like Domain"/>
    <property type="match status" value="1"/>
</dbReference>
<dbReference type="InterPro" id="IPR020904">
    <property type="entry name" value="Sc_DH/Rdtase_CS"/>
</dbReference>
<dbReference type="RefSeq" id="WP_379593805.1">
    <property type="nucleotide sequence ID" value="NZ_JBHTKK010000025.1"/>
</dbReference>
<dbReference type="PANTHER" id="PTHR24321">
    <property type="entry name" value="DEHYDROGENASES, SHORT CHAIN"/>
    <property type="match status" value="1"/>
</dbReference>
<comment type="similarity">
    <text evidence="1">Belongs to the short-chain dehydrogenases/reductases (SDR) family.</text>
</comment>
<dbReference type="PANTHER" id="PTHR24321:SF8">
    <property type="entry name" value="ESTRADIOL 17-BETA-DEHYDROGENASE 8-RELATED"/>
    <property type="match status" value="1"/>
</dbReference>
<dbReference type="Pfam" id="PF13561">
    <property type="entry name" value="adh_short_C2"/>
    <property type="match status" value="1"/>
</dbReference>
<dbReference type="PRINTS" id="PR00081">
    <property type="entry name" value="GDHRDH"/>
</dbReference>
<name>A0ABW3NIU0_9BACI</name>
<dbReference type="PROSITE" id="PS00061">
    <property type="entry name" value="ADH_SHORT"/>
    <property type="match status" value="1"/>
</dbReference>
<protein>
    <submittedName>
        <fullName evidence="3">SDR family NAD(P)-dependent oxidoreductase</fullName>
        <ecNumber evidence="3">1.1.1.-</ecNumber>
    </submittedName>
</protein>
<comment type="caution">
    <text evidence="3">The sequence shown here is derived from an EMBL/GenBank/DDBJ whole genome shotgun (WGS) entry which is preliminary data.</text>
</comment>
<dbReference type="GO" id="GO:0016491">
    <property type="term" value="F:oxidoreductase activity"/>
    <property type="evidence" value="ECO:0007669"/>
    <property type="project" value="UniProtKB-KW"/>
</dbReference>
<proteinExistence type="inferred from homology"/>
<dbReference type="InterPro" id="IPR036291">
    <property type="entry name" value="NAD(P)-bd_dom_sf"/>
</dbReference>
<sequence>MNFEEKVILITGAAGEIGKKTAQLFHKKGAKLALVDIDKKALEDATHELGLNNSLLIQADVTNEKEVKNYVEQTIEVFGNIDVFFNNAGISGKLAEITEVKTEDLEKTIDINMKGVFYGLKYVLQIMKRQNDGVVINTSSVAGLNGSLFLSPYSATKHAVIGLTKTAALEVAKYNIRVNAICPSPVDTELMSELDKEKNPENPKKARESYSKKIPLGRYATSEEIANLVAFLSSNQSSFITGGSYLIDGGQTASY</sequence>
<evidence type="ECO:0000313" key="4">
    <source>
        <dbReference type="Proteomes" id="UP001597041"/>
    </source>
</evidence>
<dbReference type="NCBIfam" id="NF005559">
    <property type="entry name" value="PRK07231.1"/>
    <property type="match status" value="1"/>
</dbReference>
<keyword evidence="4" id="KW-1185">Reference proteome</keyword>
<accession>A0ABW3NIU0</accession>
<evidence type="ECO:0000313" key="3">
    <source>
        <dbReference type="EMBL" id="MFD1067662.1"/>
    </source>
</evidence>
<keyword evidence="2 3" id="KW-0560">Oxidoreductase</keyword>
<dbReference type="PRINTS" id="PR00080">
    <property type="entry name" value="SDRFAMILY"/>
</dbReference>
<evidence type="ECO:0000256" key="2">
    <source>
        <dbReference type="ARBA" id="ARBA00023002"/>
    </source>
</evidence>
<organism evidence="3 4">
    <name type="scientific">Oceanobacillus locisalsi</name>
    <dbReference type="NCBI Taxonomy" id="546107"/>
    <lineage>
        <taxon>Bacteria</taxon>
        <taxon>Bacillati</taxon>
        <taxon>Bacillota</taxon>
        <taxon>Bacilli</taxon>
        <taxon>Bacillales</taxon>
        <taxon>Bacillaceae</taxon>
        <taxon>Oceanobacillus</taxon>
    </lineage>
</organism>
<dbReference type="Proteomes" id="UP001597041">
    <property type="component" value="Unassembled WGS sequence"/>
</dbReference>
<gene>
    <name evidence="3" type="ORF">ACFQ19_16760</name>
</gene>
<evidence type="ECO:0000256" key="1">
    <source>
        <dbReference type="ARBA" id="ARBA00006484"/>
    </source>
</evidence>
<dbReference type="EC" id="1.1.1.-" evidence="3"/>
<dbReference type="SUPFAM" id="SSF51735">
    <property type="entry name" value="NAD(P)-binding Rossmann-fold domains"/>
    <property type="match status" value="1"/>
</dbReference>
<reference evidence="4" key="1">
    <citation type="journal article" date="2019" name="Int. J. Syst. Evol. Microbiol.">
        <title>The Global Catalogue of Microorganisms (GCM) 10K type strain sequencing project: providing services to taxonomists for standard genome sequencing and annotation.</title>
        <authorList>
            <consortium name="The Broad Institute Genomics Platform"/>
            <consortium name="The Broad Institute Genome Sequencing Center for Infectious Disease"/>
            <person name="Wu L."/>
            <person name="Ma J."/>
        </authorList>
    </citation>
    <scope>NUCLEOTIDE SEQUENCE [LARGE SCALE GENOMIC DNA]</scope>
    <source>
        <strain evidence="4">CCUG 56608</strain>
    </source>
</reference>